<evidence type="ECO:0000313" key="3">
    <source>
        <dbReference type="Proteomes" id="UP000249890"/>
    </source>
</evidence>
<dbReference type="AlphaFoldDB" id="A0A2Z2K4W8"/>
<dbReference type="KEGG" id="pdh:B9T62_00510"/>
<evidence type="ECO:0000256" key="1">
    <source>
        <dbReference type="SAM" id="MobiDB-lite"/>
    </source>
</evidence>
<keyword evidence="3" id="KW-1185">Reference proteome</keyword>
<sequence>MKAHEKNGKNILQRLDTTMKGDELKKKSRKSEKDFTRNRKIGFFPLLCLLIRMVRKSTQLELDEFREMFMPDSAKTTSTASDLK</sequence>
<dbReference type="Proteomes" id="UP000249890">
    <property type="component" value="Chromosome"/>
</dbReference>
<proteinExistence type="predicted"/>
<accession>A0A2Z2K4W8</accession>
<evidence type="ECO:0000313" key="2">
    <source>
        <dbReference type="EMBL" id="ASA19464.1"/>
    </source>
</evidence>
<organism evidence="2 3">
    <name type="scientific">Paenibacillus donghaensis</name>
    <dbReference type="NCBI Taxonomy" id="414771"/>
    <lineage>
        <taxon>Bacteria</taxon>
        <taxon>Bacillati</taxon>
        <taxon>Bacillota</taxon>
        <taxon>Bacilli</taxon>
        <taxon>Bacillales</taxon>
        <taxon>Paenibacillaceae</taxon>
        <taxon>Paenibacillus</taxon>
    </lineage>
</organism>
<reference evidence="2 3" key="1">
    <citation type="submission" date="2017-06" db="EMBL/GenBank/DDBJ databases">
        <title>Complete genome sequence of Paenibacillus donghaensis KCTC 13049T isolated from East Sea sediment, South Korea.</title>
        <authorList>
            <person name="Jung B.K."/>
            <person name="Hong S.-J."/>
            <person name="Shin J.-H."/>
        </authorList>
    </citation>
    <scope>NUCLEOTIDE SEQUENCE [LARGE SCALE GENOMIC DNA]</scope>
    <source>
        <strain evidence="2 3">KCTC 13049</strain>
    </source>
</reference>
<feature type="region of interest" description="Disordered" evidence="1">
    <location>
        <begin position="1"/>
        <end position="33"/>
    </location>
</feature>
<dbReference type="RefSeq" id="WP_087913488.1">
    <property type="nucleotide sequence ID" value="NZ_CP021780.1"/>
</dbReference>
<feature type="compositionally biased region" description="Basic and acidic residues" evidence="1">
    <location>
        <begin position="17"/>
        <end position="33"/>
    </location>
</feature>
<gene>
    <name evidence="2" type="ORF">B9T62_00510</name>
</gene>
<dbReference type="OrthoDB" id="1308160at2"/>
<name>A0A2Z2K4W8_9BACL</name>
<dbReference type="EMBL" id="CP021780">
    <property type="protein sequence ID" value="ASA19464.1"/>
    <property type="molecule type" value="Genomic_DNA"/>
</dbReference>
<protein>
    <submittedName>
        <fullName evidence="2">Uncharacterized protein</fullName>
    </submittedName>
</protein>